<dbReference type="Gene3D" id="3.40.190.10">
    <property type="entry name" value="Periplasmic binding protein-like II"/>
    <property type="match status" value="2"/>
</dbReference>
<feature type="chain" id="PRO_5016272018" evidence="5">
    <location>
        <begin position="26"/>
        <end position="269"/>
    </location>
</feature>
<gene>
    <name evidence="7" type="ORF">DPM33_09290</name>
</gene>
<organism evidence="7 8">
    <name type="scientific">Mesorhizobium hawassense</name>
    <dbReference type="NCBI Taxonomy" id="1209954"/>
    <lineage>
        <taxon>Bacteria</taxon>
        <taxon>Pseudomonadati</taxon>
        <taxon>Pseudomonadota</taxon>
        <taxon>Alphaproteobacteria</taxon>
        <taxon>Hyphomicrobiales</taxon>
        <taxon>Phyllobacteriaceae</taxon>
        <taxon>Mesorhizobium</taxon>
    </lineage>
</organism>
<evidence type="ECO:0000259" key="6">
    <source>
        <dbReference type="SMART" id="SM00062"/>
    </source>
</evidence>
<keyword evidence="8" id="KW-1185">Reference proteome</keyword>
<comment type="subcellular location">
    <subcellularLocation>
        <location evidence="1">Cell envelope</location>
    </subcellularLocation>
</comment>
<dbReference type="PROSITE" id="PS01039">
    <property type="entry name" value="SBP_BACTERIAL_3"/>
    <property type="match status" value="1"/>
</dbReference>
<comment type="similarity">
    <text evidence="2 4">Belongs to the bacterial solute-binding protein 3 family.</text>
</comment>
<evidence type="ECO:0000256" key="3">
    <source>
        <dbReference type="ARBA" id="ARBA00022729"/>
    </source>
</evidence>
<reference evidence="7 8" key="1">
    <citation type="submission" date="2018-07" db="EMBL/GenBank/DDBJ databases">
        <title>Diversity of Mesorhizobium strains in Brazil.</title>
        <authorList>
            <person name="Helene L.C.F."/>
            <person name="Dall'Agnol R."/>
            <person name="Delamuta J.R.M."/>
            <person name="Hungria M."/>
        </authorList>
    </citation>
    <scope>NUCLEOTIDE SEQUENCE [LARGE SCALE GENOMIC DNA]</scope>
    <source>
        <strain evidence="7 8">AC99b</strain>
    </source>
</reference>
<dbReference type="PANTHER" id="PTHR35936">
    <property type="entry name" value="MEMBRANE-BOUND LYTIC MUREIN TRANSGLYCOSYLASE F"/>
    <property type="match status" value="1"/>
</dbReference>
<protein>
    <submittedName>
        <fullName evidence="7">Amino acid ABC transporter substrate-binding protein</fullName>
    </submittedName>
</protein>
<dbReference type="PANTHER" id="PTHR35936:SF37">
    <property type="entry name" value="AMINO ACID ABC TRANSPORTER SUBSTRATE-BINDING PROTEIN"/>
    <property type="match status" value="1"/>
</dbReference>
<accession>A0A330HUE5</accession>
<evidence type="ECO:0000313" key="8">
    <source>
        <dbReference type="Proteomes" id="UP000251558"/>
    </source>
</evidence>
<evidence type="ECO:0000256" key="2">
    <source>
        <dbReference type="ARBA" id="ARBA00010333"/>
    </source>
</evidence>
<evidence type="ECO:0000256" key="1">
    <source>
        <dbReference type="ARBA" id="ARBA00004196"/>
    </source>
</evidence>
<dbReference type="EMBL" id="QMBP01000003">
    <property type="protein sequence ID" value="RAZ91458.1"/>
    <property type="molecule type" value="Genomic_DNA"/>
</dbReference>
<dbReference type="InterPro" id="IPR018313">
    <property type="entry name" value="SBP_3_CS"/>
</dbReference>
<dbReference type="GO" id="GO:0030313">
    <property type="term" value="C:cell envelope"/>
    <property type="evidence" value="ECO:0007669"/>
    <property type="project" value="UniProtKB-SubCell"/>
</dbReference>
<evidence type="ECO:0000256" key="4">
    <source>
        <dbReference type="RuleBase" id="RU003744"/>
    </source>
</evidence>
<name>A0A330HUE5_9HYPH</name>
<dbReference type="Pfam" id="PF00497">
    <property type="entry name" value="SBP_bac_3"/>
    <property type="match status" value="1"/>
</dbReference>
<proteinExistence type="inferred from homology"/>
<evidence type="ECO:0000313" key="7">
    <source>
        <dbReference type="EMBL" id="RAZ91458.1"/>
    </source>
</evidence>
<keyword evidence="3 5" id="KW-0732">Signal</keyword>
<evidence type="ECO:0000256" key="5">
    <source>
        <dbReference type="SAM" id="SignalP"/>
    </source>
</evidence>
<dbReference type="SMART" id="SM00062">
    <property type="entry name" value="PBPb"/>
    <property type="match status" value="1"/>
</dbReference>
<dbReference type="OrthoDB" id="6192933at2"/>
<dbReference type="Proteomes" id="UP000251558">
    <property type="component" value="Unassembled WGS sequence"/>
</dbReference>
<comment type="caution">
    <text evidence="7">The sequence shown here is derived from an EMBL/GenBank/DDBJ whole genome shotgun (WGS) entry which is preliminary data.</text>
</comment>
<dbReference type="AlphaFoldDB" id="A0A330HUE5"/>
<feature type="domain" description="Solute-binding protein family 3/N-terminal" evidence="6">
    <location>
        <begin position="42"/>
        <end position="261"/>
    </location>
</feature>
<dbReference type="RefSeq" id="WP_112097093.1">
    <property type="nucleotide sequence ID" value="NZ_QMBP01000003.1"/>
</dbReference>
<sequence length="269" mass="28685">MTLHAKFKSSIAAAMMLATAGFGLATQAAKADAVDDITKAGAINVGIFSDFPPFSSASADMSIKGYDIDVAQAIADSLKVKLNLVSVTGQNRIPYLTDKRVDILMSVGYSKEREQVIDFAAAYAPYYIAVIGPKATAVKGKEDLADKSIAVNRGTLEDTSLTAAAPASADIRRFDNYNSVIQAFISGQTQLMVVGNDVGAQVLAKQDALQPEQKFQLLTSPSHIGLNKNEDRLKKAVNDAVAKMLADGKLDESSKAWLKTPLNPDNLKD</sequence>
<dbReference type="SUPFAM" id="SSF53850">
    <property type="entry name" value="Periplasmic binding protein-like II"/>
    <property type="match status" value="1"/>
</dbReference>
<feature type="signal peptide" evidence="5">
    <location>
        <begin position="1"/>
        <end position="25"/>
    </location>
</feature>
<dbReference type="InterPro" id="IPR001638">
    <property type="entry name" value="Solute-binding_3/MltF_N"/>
</dbReference>